<gene>
    <name evidence="2" type="ORF">HYG85_12905</name>
</gene>
<sequence>MEKAKVNIFELSGTNYEIGYHLGKMAMNYPQFVEMQKCPKGTFTDEQAKEMTQMFDKYCPGLNEELQGFAEAIGATRLQMVYYAMTYLTPGCSLLAVLPNLTANGHVMVARNYEFSHKMEDFCFCKTKVTGKYVHMGGSVMQFGRSEGINECGLMVGQTSCGMPVGNMEMMRKTAITGLQFWAVIRSLLENCKDVDEALQSLMDMPIAYNINLILADKNGRAALFETLDGKKAVQKIDRTTKKQYIHSTNHAHLPDIMEIEPLAMEHSVCRYEYIKEYMDESNQLNDNDLKELLLSKYPTGLCCHWYDEFFGTVKSMVFDVTLGKVDICWGGIVANGWKTYFLDEELQEENLMVNIEVEHPTFDFSRLV</sequence>
<dbReference type="InterPro" id="IPR005079">
    <property type="entry name" value="Peptidase_C45_hydrolase"/>
</dbReference>
<dbReference type="PANTHER" id="PTHR34180">
    <property type="entry name" value="PEPTIDASE C45"/>
    <property type="match status" value="1"/>
</dbReference>
<dbReference type="EMBL" id="CP058561">
    <property type="protein sequence ID" value="QUH29755.1"/>
    <property type="molecule type" value="Genomic_DNA"/>
</dbReference>
<feature type="domain" description="Peptidase C45 hydrolase" evidence="1">
    <location>
        <begin position="104"/>
        <end position="331"/>
    </location>
</feature>
<dbReference type="InterPro" id="IPR047801">
    <property type="entry name" value="Peptidase_C45"/>
</dbReference>
<evidence type="ECO:0000313" key="3">
    <source>
        <dbReference type="Proteomes" id="UP000677305"/>
    </source>
</evidence>
<dbReference type="Proteomes" id="UP000677305">
    <property type="component" value="Chromosome"/>
</dbReference>
<dbReference type="NCBIfam" id="NF040521">
    <property type="entry name" value="C45_proenzyme"/>
    <property type="match status" value="1"/>
</dbReference>
<dbReference type="KEGG" id="vgu:HYG85_12905"/>
<dbReference type="AlphaFoldDB" id="A0A8J8SCT5"/>
<accession>A0A8J8SCT5</accession>
<evidence type="ECO:0000313" key="2">
    <source>
        <dbReference type="EMBL" id="QUH29755.1"/>
    </source>
</evidence>
<reference evidence="2 3" key="1">
    <citation type="submission" date="2020-07" db="EMBL/GenBank/DDBJ databases">
        <title>Vallitalea guaymasensis genome.</title>
        <authorList>
            <person name="Postec A."/>
        </authorList>
    </citation>
    <scope>NUCLEOTIDE SEQUENCE [LARGE SCALE GENOMIC DNA]</scope>
    <source>
        <strain evidence="2 3">Ra1766G1</strain>
    </source>
</reference>
<keyword evidence="2" id="KW-0012">Acyltransferase</keyword>
<keyword evidence="2" id="KW-0808">Transferase</keyword>
<protein>
    <submittedName>
        <fullName evidence="2">Acyl-CoA--6-aminopenicillanic acid acyltransferase</fullName>
    </submittedName>
</protein>
<dbReference type="RefSeq" id="WP_212690013.1">
    <property type="nucleotide sequence ID" value="NZ_CP058561.1"/>
</dbReference>
<evidence type="ECO:0000259" key="1">
    <source>
        <dbReference type="Pfam" id="PF03417"/>
    </source>
</evidence>
<dbReference type="Pfam" id="PF03417">
    <property type="entry name" value="AAT"/>
    <property type="match status" value="1"/>
</dbReference>
<proteinExistence type="predicted"/>
<dbReference type="SUPFAM" id="SSF56235">
    <property type="entry name" value="N-terminal nucleophile aminohydrolases (Ntn hydrolases)"/>
    <property type="match status" value="1"/>
</dbReference>
<keyword evidence="3" id="KW-1185">Reference proteome</keyword>
<name>A0A8J8SCT5_9FIRM</name>
<dbReference type="PANTHER" id="PTHR34180:SF1">
    <property type="entry name" value="BETA-ALANYL-DOPAMINE_CARCININE HYDROLASE"/>
    <property type="match status" value="1"/>
</dbReference>
<dbReference type="InterPro" id="IPR029055">
    <property type="entry name" value="Ntn_hydrolases_N"/>
</dbReference>
<dbReference type="Gene3D" id="3.60.60.10">
    <property type="entry name" value="Penicillin V Acylase, Chain A"/>
    <property type="match status" value="1"/>
</dbReference>
<organism evidence="2 3">
    <name type="scientific">Vallitalea guaymasensis</name>
    <dbReference type="NCBI Taxonomy" id="1185412"/>
    <lineage>
        <taxon>Bacteria</taxon>
        <taxon>Bacillati</taxon>
        <taxon>Bacillota</taxon>
        <taxon>Clostridia</taxon>
        <taxon>Lachnospirales</taxon>
        <taxon>Vallitaleaceae</taxon>
        <taxon>Vallitalea</taxon>
    </lineage>
</organism>
<dbReference type="InterPro" id="IPR047794">
    <property type="entry name" value="C45_proenzyme-like"/>
</dbReference>
<dbReference type="GO" id="GO:0016746">
    <property type="term" value="F:acyltransferase activity"/>
    <property type="evidence" value="ECO:0007669"/>
    <property type="project" value="UniProtKB-KW"/>
</dbReference>